<proteinExistence type="predicted"/>
<organism evidence="1 2">
    <name type="scientific">Bacteroides difficilis</name>
    <dbReference type="NCBI Taxonomy" id="2763021"/>
    <lineage>
        <taxon>Bacteria</taxon>
        <taxon>Pseudomonadati</taxon>
        <taxon>Bacteroidota</taxon>
        <taxon>Bacteroidia</taxon>
        <taxon>Bacteroidales</taxon>
        <taxon>Bacteroidaceae</taxon>
        <taxon>Bacteroides</taxon>
    </lineage>
</organism>
<dbReference type="Proteomes" id="UP000600600">
    <property type="component" value="Unassembled WGS sequence"/>
</dbReference>
<comment type="caution">
    <text evidence="1">The sequence shown here is derived from an EMBL/GenBank/DDBJ whole genome shotgun (WGS) entry which is preliminary data.</text>
</comment>
<dbReference type="Pfam" id="PF12787">
    <property type="entry name" value="EcsC"/>
    <property type="match status" value="1"/>
</dbReference>
<dbReference type="PANTHER" id="PTHR41260">
    <property type="entry name" value="PROTEIN ECSC"/>
    <property type="match status" value="1"/>
</dbReference>
<dbReference type="InterPro" id="IPR024787">
    <property type="entry name" value="EcsC"/>
</dbReference>
<accession>A0ABR7CDB0</accession>
<evidence type="ECO:0000313" key="1">
    <source>
        <dbReference type="EMBL" id="MBC5605750.1"/>
    </source>
</evidence>
<dbReference type="RefSeq" id="WP_186967665.1">
    <property type="nucleotide sequence ID" value="NZ_JACOOE010000006.1"/>
</dbReference>
<dbReference type="PANTHER" id="PTHR41260:SF1">
    <property type="entry name" value="PROTEIN ECSC"/>
    <property type="match status" value="1"/>
</dbReference>
<keyword evidence="2" id="KW-1185">Reference proteome</keyword>
<sequence>MKNELTSVSQEVILNALDWAYDKAVNGVRGLDSAQDMADDYLKGEGALIDKVNSLIRWQNTKAGTSGFITGLGGLLTLPLTLPANITSVLYVQIRMVAAIAIMGGYDVKDDRVRSIVYSCIAASSAAEVAKNFGIKLGNKLAMQGIKKISGETLKKINQAVGFRLLTKFGQKGFVNFGKTIPFVGGIVGATFDVVATNTVGNVARNTFIIENL</sequence>
<dbReference type="EMBL" id="JACOOE010000006">
    <property type="protein sequence ID" value="MBC5605750.1"/>
    <property type="molecule type" value="Genomic_DNA"/>
</dbReference>
<gene>
    <name evidence="1" type="ORF">H8S67_13865</name>
</gene>
<evidence type="ECO:0000313" key="2">
    <source>
        <dbReference type="Proteomes" id="UP000600600"/>
    </source>
</evidence>
<protein>
    <submittedName>
        <fullName evidence="1">EcsC family protein</fullName>
    </submittedName>
</protein>
<reference evidence="1 2" key="1">
    <citation type="submission" date="2020-08" db="EMBL/GenBank/DDBJ databases">
        <title>Genome public.</title>
        <authorList>
            <person name="Liu C."/>
            <person name="Sun Q."/>
        </authorList>
    </citation>
    <scope>NUCLEOTIDE SEQUENCE [LARGE SCALE GENOMIC DNA]</scope>
    <source>
        <strain evidence="1 2">M27</strain>
    </source>
</reference>
<name>A0ABR7CDB0_9BACE</name>